<comment type="catalytic activity">
    <reaction evidence="7">
        <text>2-deoxy-D-ribose 5-phosphate = D-glyceraldehyde 3-phosphate + acetaldehyde</text>
        <dbReference type="Rhea" id="RHEA:12821"/>
        <dbReference type="ChEBI" id="CHEBI:15343"/>
        <dbReference type="ChEBI" id="CHEBI:59776"/>
        <dbReference type="ChEBI" id="CHEBI:62877"/>
        <dbReference type="EC" id="4.1.2.4"/>
    </reaction>
</comment>
<feature type="active site" description="Schiff-base intermediate with acetaldehyde" evidence="8">
    <location>
        <position position="187"/>
    </location>
</feature>
<protein>
    <recommendedName>
        <fullName evidence="2">deoxyribose-phosphate aldolase</fullName>
        <ecNumber evidence="2">4.1.2.4</ecNumber>
    </recommendedName>
    <alternativeName>
        <fullName evidence="6">2-deoxy-D-ribose 5-phosphate aldolase</fullName>
    </alternativeName>
</protein>
<dbReference type="PIRSF" id="PIRSF001357">
    <property type="entry name" value="DeoC"/>
    <property type="match status" value="1"/>
</dbReference>
<comment type="caution">
    <text evidence="10">The sequence shown here is derived from an EMBL/GenBank/DDBJ whole genome shotgun (WGS) entry which is preliminary data.</text>
</comment>
<evidence type="ECO:0000256" key="6">
    <source>
        <dbReference type="ARBA" id="ARBA00032755"/>
    </source>
</evidence>
<dbReference type="EMBL" id="NAJN01000003">
    <property type="protein sequence ID" value="TKA82279.1"/>
    <property type="molecule type" value="Genomic_DNA"/>
</dbReference>
<proteinExistence type="inferred from homology"/>
<dbReference type="AlphaFoldDB" id="A0A4V5NI99"/>
<dbReference type="EC" id="4.1.2.4" evidence="2"/>
<dbReference type="FunFam" id="3.20.20.70:FF:000044">
    <property type="entry name" value="Deoxyribose-phosphate aldolase"/>
    <property type="match status" value="1"/>
</dbReference>
<evidence type="ECO:0000256" key="4">
    <source>
        <dbReference type="ARBA" id="ARBA00023239"/>
    </source>
</evidence>
<dbReference type="PANTHER" id="PTHR10889:SF1">
    <property type="entry name" value="DEOXYRIBOSE-PHOSPHATE ALDOLASE"/>
    <property type="match status" value="1"/>
</dbReference>
<dbReference type="UniPathway" id="UPA00002">
    <property type="reaction ID" value="UER00468"/>
</dbReference>
<feature type="compositionally biased region" description="Basic and acidic residues" evidence="9">
    <location>
        <begin position="298"/>
        <end position="308"/>
    </location>
</feature>
<dbReference type="NCBIfam" id="TIGR00126">
    <property type="entry name" value="deoC"/>
    <property type="match status" value="1"/>
</dbReference>
<dbReference type="PANTHER" id="PTHR10889">
    <property type="entry name" value="DEOXYRIBOSE-PHOSPHATE ALDOLASE"/>
    <property type="match status" value="1"/>
</dbReference>
<accession>A0A4V5NI99</accession>
<evidence type="ECO:0000256" key="1">
    <source>
        <dbReference type="ARBA" id="ARBA00010936"/>
    </source>
</evidence>
<evidence type="ECO:0000256" key="8">
    <source>
        <dbReference type="PIRSR" id="PIRSR001357-50"/>
    </source>
</evidence>
<dbReference type="STRING" id="331657.A0A4V5NI99"/>
<evidence type="ECO:0000313" key="11">
    <source>
        <dbReference type="Proteomes" id="UP000308768"/>
    </source>
</evidence>
<dbReference type="GO" id="GO:0005737">
    <property type="term" value="C:cytoplasm"/>
    <property type="evidence" value="ECO:0007669"/>
    <property type="project" value="InterPro"/>
</dbReference>
<dbReference type="CDD" id="cd00959">
    <property type="entry name" value="DeoC"/>
    <property type="match status" value="1"/>
</dbReference>
<dbReference type="SMART" id="SM01133">
    <property type="entry name" value="DeoC"/>
    <property type="match status" value="1"/>
</dbReference>
<dbReference type="Gene3D" id="3.20.20.70">
    <property type="entry name" value="Aldolase class I"/>
    <property type="match status" value="2"/>
</dbReference>
<dbReference type="Proteomes" id="UP000308768">
    <property type="component" value="Unassembled WGS sequence"/>
</dbReference>
<feature type="active site" description="Proton donor/acceptor" evidence="8">
    <location>
        <position position="221"/>
    </location>
</feature>
<dbReference type="GO" id="GO:0016052">
    <property type="term" value="P:carbohydrate catabolic process"/>
    <property type="evidence" value="ECO:0007669"/>
    <property type="project" value="TreeGrafter"/>
</dbReference>
<evidence type="ECO:0000256" key="3">
    <source>
        <dbReference type="ARBA" id="ARBA00022490"/>
    </source>
</evidence>
<keyword evidence="4" id="KW-0456">Lyase</keyword>
<reference evidence="10 11" key="1">
    <citation type="submission" date="2017-03" db="EMBL/GenBank/DDBJ databases">
        <title>Genomes of endolithic fungi from Antarctica.</title>
        <authorList>
            <person name="Coleine C."/>
            <person name="Masonjones S."/>
            <person name="Stajich J.E."/>
        </authorList>
    </citation>
    <scope>NUCLEOTIDE SEQUENCE [LARGE SCALE GENOMIC DNA]</scope>
    <source>
        <strain evidence="10 11">CCFEE 5187</strain>
    </source>
</reference>
<dbReference type="HAMAP" id="MF_00114">
    <property type="entry name" value="DeoC_type1"/>
    <property type="match status" value="1"/>
</dbReference>
<evidence type="ECO:0000256" key="9">
    <source>
        <dbReference type="SAM" id="MobiDB-lite"/>
    </source>
</evidence>
<evidence type="ECO:0000313" key="10">
    <source>
        <dbReference type="EMBL" id="TKA82279.1"/>
    </source>
</evidence>
<feature type="region of interest" description="Disordered" evidence="9">
    <location>
        <begin position="298"/>
        <end position="318"/>
    </location>
</feature>
<dbReference type="OrthoDB" id="70823at2759"/>
<comment type="similarity">
    <text evidence="1">Belongs to the DeoC/FbaB aldolase family. DeoC type 1 subfamily.</text>
</comment>
<evidence type="ECO:0000256" key="7">
    <source>
        <dbReference type="ARBA" id="ARBA00048791"/>
    </source>
</evidence>
<dbReference type="Pfam" id="PF01791">
    <property type="entry name" value="DeoC"/>
    <property type="match status" value="1"/>
</dbReference>
<organism evidence="10 11">
    <name type="scientific">Cryomyces minteri</name>
    <dbReference type="NCBI Taxonomy" id="331657"/>
    <lineage>
        <taxon>Eukaryota</taxon>
        <taxon>Fungi</taxon>
        <taxon>Dikarya</taxon>
        <taxon>Ascomycota</taxon>
        <taxon>Pezizomycotina</taxon>
        <taxon>Dothideomycetes</taxon>
        <taxon>Dothideomycetes incertae sedis</taxon>
        <taxon>Cryomyces</taxon>
    </lineage>
</organism>
<dbReference type="GO" id="GO:0009264">
    <property type="term" value="P:deoxyribonucleotide catabolic process"/>
    <property type="evidence" value="ECO:0007669"/>
    <property type="project" value="InterPro"/>
</dbReference>
<dbReference type="InterPro" id="IPR002915">
    <property type="entry name" value="DeoC/FbaB/LacD_aldolase"/>
</dbReference>
<evidence type="ECO:0000256" key="2">
    <source>
        <dbReference type="ARBA" id="ARBA00012515"/>
    </source>
</evidence>
<evidence type="ECO:0000256" key="5">
    <source>
        <dbReference type="ARBA" id="ARBA00023270"/>
    </source>
</evidence>
<sequence>MTTRYTNQEWTAILSEVEEDLHLSQEVYKVPAFASPQFAKTIDHTLLKLEATERQIDALCAEARVAGFASVCVRLKHVSRSVANLKSSDVVVACVIGFHEGTHDLYEKIKEAEAAIEAGAAELDIVLNYEVLRSGDYSSTYNDLVSLRALAPHPTILKIILETSQLDRGQIVAACCIAAEARFDFVKTSTGFRGHGATEEHVRLMRSVVDKVSPEYSIGVKASGGVRTCEDAVKMMKAGATRIGTIDKVSPEYSIGVKASGGVRTCEDAVKMMKAGATRIGTSAGVWIVKEARERVDDARGEGTEERPNLGTRLFTDY</sequence>
<keyword evidence="5 8" id="KW-0704">Schiff base</keyword>
<dbReference type="InterPro" id="IPR013785">
    <property type="entry name" value="Aldolase_TIM"/>
</dbReference>
<keyword evidence="11" id="KW-1185">Reference proteome</keyword>
<keyword evidence="3" id="KW-0963">Cytoplasm</keyword>
<dbReference type="InterPro" id="IPR028581">
    <property type="entry name" value="DeoC_typeI"/>
</dbReference>
<dbReference type="GO" id="GO:0046386">
    <property type="term" value="P:deoxyribose phosphate catabolic process"/>
    <property type="evidence" value="ECO:0007669"/>
    <property type="project" value="UniProtKB-UniPathway"/>
</dbReference>
<gene>
    <name evidence="10" type="ORF">B0A49_00432</name>
</gene>
<dbReference type="InterPro" id="IPR011343">
    <property type="entry name" value="DeoC"/>
</dbReference>
<dbReference type="SUPFAM" id="SSF51569">
    <property type="entry name" value="Aldolase"/>
    <property type="match status" value="2"/>
</dbReference>
<dbReference type="GO" id="GO:0004139">
    <property type="term" value="F:deoxyribose-phosphate aldolase activity"/>
    <property type="evidence" value="ECO:0007669"/>
    <property type="project" value="UniProtKB-EC"/>
</dbReference>
<name>A0A4V5NI99_9PEZI</name>